<keyword evidence="7" id="KW-0067">ATP-binding</keyword>
<dbReference type="Pfam" id="PF07730">
    <property type="entry name" value="HisKA_3"/>
    <property type="match status" value="1"/>
</dbReference>
<evidence type="ECO:0000256" key="1">
    <source>
        <dbReference type="ARBA" id="ARBA00000085"/>
    </source>
</evidence>
<evidence type="ECO:0000259" key="12">
    <source>
        <dbReference type="Pfam" id="PF02518"/>
    </source>
</evidence>
<keyword evidence="11" id="KW-1133">Transmembrane helix</keyword>
<dbReference type="GO" id="GO:0046983">
    <property type="term" value="F:protein dimerization activity"/>
    <property type="evidence" value="ECO:0007669"/>
    <property type="project" value="InterPro"/>
</dbReference>
<dbReference type="EC" id="2.7.13.3" evidence="2"/>
<evidence type="ECO:0000256" key="5">
    <source>
        <dbReference type="ARBA" id="ARBA00022741"/>
    </source>
</evidence>
<keyword evidence="11" id="KW-0812">Transmembrane</keyword>
<protein>
    <recommendedName>
        <fullName evidence="2">histidine kinase</fullName>
        <ecNumber evidence="2">2.7.13.3</ecNumber>
    </recommendedName>
</protein>
<dbReference type="InterPro" id="IPR011712">
    <property type="entry name" value="Sig_transdc_His_kin_sub3_dim/P"/>
</dbReference>
<evidence type="ECO:0000256" key="9">
    <source>
        <dbReference type="SAM" id="Coils"/>
    </source>
</evidence>
<accession>A0A367E620</accession>
<dbReference type="AlphaFoldDB" id="A0A367E620"/>
<dbReference type="Pfam" id="PF02518">
    <property type="entry name" value="HATPase_c"/>
    <property type="match status" value="1"/>
</dbReference>
<feature type="region of interest" description="Disordered" evidence="10">
    <location>
        <begin position="388"/>
        <end position="434"/>
    </location>
</feature>
<evidence type="ECO:0000256" key="8">
    <source>
        <dbReference type="ARBA" id="ARBA00023012"/>
    </source>
</evidence>
<dbReference type="InterPro" id="IPR003594">
    <property type="entry name" value="HATPase_dom"/>
</dbReference>
<keyword evidence="6 14" id="KW-0418">Kinase</keyword>
<keyword evidence="15" id="KW-1185">Reference proteome</keyword>
<feature type="transmembrane region" description="Helical" evidence="11">
    <location>
        <begin position="22"/>
        <end position="45"/>
    </location>
</feature>
<keyword evidence="9" id="KW-0175">Coiled coil</keyword>
<keyword evidence="11" id="KW-0472">Membrane</keyword>
<feature type="transmembrane region" description="Helical" evidence="11">
    <location>
        <begin position="111"/>
        <end position="129"/>
    </location>
</feature>
<keyword evidence="3" id="KW-0597">Phosphoprotein</keyword>
<dbReference type="RefSeq" id="WP_114019320.1">
    <property type="nucleotide sequence ID" value="NZ_QOIM01000056.1"/>
</dbReference>
<sequence>MRSEHITGAGVRRPGRRSARDWAVDIGAFLFAGCFLVLSTDAVALDPGTSPTALFLDQLRGGLACAALFLRRRWPVQLALALLVAEPFSHFVTGPILVALFTVAVSRPPRVTAWVTALAYAPVPFVLASGPAAGGPETESALTYFVLLAGALGWGMYVRSRRQLLSSLRERAERAAADARREAREDVAREMHDVLAHRLSLLSVHAGALEFNPGGDRAQVGQAAGVIRESAHQALQDLREVIGVLRAPEQADRPQPVLADVERLAEESRRAGARVGLDLDVAGGLGSAPTVAGRTAYRIVQEGLTNARKHGAGPGAPVSVTVRGASGRGLTVEVRNPVGRGGPPAEVPGAGLGLIGLAERAQLAGGTLEHGWEGTDFRLSATLPWDATAPAHGHAGREGGYDRTARKGPGGVEEEGTTASRHDPGGAASEGTAA</sequence>
<dbReference type="GO" id="GO:0000155">
    <property type="term" value="F:phosphorelay sensor kinase activity"/>
    <property type="evidence" value="ECO:0007669"/>
    <property type="project" value="InterPro"/>
</dbReference>
<evidence type="ECO:0000256" key="10">
    <source>
        <dbReference type="SAM" id="MobiDB-lite"/>
    </source>
</evidence>
<dbReference type="Proteomes" id="UP000253507">
    <property type="component" value="Unassembled WGS sequence"/>
</dbReference>
<gene>
    <name evidence="14" type="ORF">DQ392_32625</name>
</gene>
<evidence type="ECO:0000313" key="14">
    <source>
        <dbReference type="EMBL" id="RCG13433.1"/>
    </source>
</evidence>
<feature type="compositionally biased region" description="Basic and acidic residues" evidence="10">
    <location>
        <begin position="395"/>
        <end position="405"/>
    </location>
</feature>
<evidence type="ECO:0000256" key="3">
    <source>
        <dbReference type="ARBA" id="ARBA00022553"/>
    </source>
</evidence>
<evidence type="ECO:0000313" key="15">
    <source>
        <dbReference type="Proteomes" id="UP000253507"/>
    </source>
</evidence>
<dbReference type="EMBL" id="QOIM01000056">
    <property type="protein sequence ID" value="RCG13433.1"/>
    <property type="molecule type" value="Genomic_DNA"/>
</dbReference>
<dbReference type="GO" id="GO:0005524">
    <property type="term" value="F:ATP binding"/>
    <property type="evidence" value="ECO:0007669"/>
    <property type="project" value="UniProtKB-KW"/>
</dbReference>
<reference evidence="14 15" key="1">
    <citation type="submission" date="2018-06" db="EMBL/GenBank/DDBJ databases">
        <title>Streptomyces reniochalinae sp. nov. and Streptomyces diacarnus sp. nov. from marine sponges.</title>
        <authorList>
            <person name="Li L."/>
        </authorList>
    </citation>
    <scope>NUCLEOTIDE SEQUENCE [LARGE SCALE GENOMIC DNA]</scope>
    <source>
        <strain evidence="14 15">LHW50302</strain>
    </source>
</reference>
<feature type="domain" description="Signal transduction histidine kinase subgroup 3 dimerisation and phosphoacceptor" evidence="13">
    <location>
        <begin position="184"/>
        <end position="249"/>
    </location>
</feature>
<evidence type="ECO:0000256" key="4">
    <source>
        <dbReference type="ARBA" id="ARBA00022679"/>
    </source>
</evidence>
<name>A0A367E620_9ACTN</name>
<dbReference type="CDD" id="cd16917">
    <property type="entry name" value="HATPase_UhpB-NarQ-NarX-like"/>
    <property type="match status" value="1"/>
</dbReference>
<keyword evidence="8" id="KW-0902">Two-component regulatory system</keyword>
<comment type="catalytic activity">
    <reaction evidence="1">
        <text>ATP + protein L-histidine = ADP + protein N-phospho-L-histidine.</text>
        <dbReference type="EC" id="2.7.13.3"/>
    </reaction>
</comment>
<feature type="domain" description="Histidine kinase/HSP90-like ATPase" evidence="12">
    <location>
        <begin position="295"/>
        <end position="379"/>
    </location>
</feature>
<organism evidence="14 15">
    <name type="scientific">Streptomyces reniochalinae</name>
    <dbReference type="NCBI Taxonomy" id="2250578"/>
    <lineage>
        <taxon>Bacteria</taxon>
        <taxon>Bacillati</taxon>
        <taxon>Actinomycetota</taxon>
        <taxon>Actinomycetes</taxon>
        <taxon>Kitasatosporales</taxon>
        <taxon>Streptomycetaceae</taxon>
        <taxon>Streptomyces</taxon>
    </lineage>
</organism>
<dbReference type="InterPro" id="IPR036890">
    <property type="entry name" value="HATPase_C_sf"/>
</dbReference>
<evidence type="ECO:0000256" key="6">
    <source>
        <dbReference type="ARBA" id="ARBA00022777"/>
    </source>
</evidence>
<keyword evidence="4" id="KW-0808">Transferase</keyword>
<feature type="transmembrane region" description="Helical" evidence="11">
    <location>
        <begin position="141"/>
        <end position="158"/>
    </location>
</feature>
<evidence type="ECO:0000259" key="13">
    <source>
        <dbReference type="Pfam" id="PF07730"/>
    </source>
</evidence>
<dbReference type="InterPro" id="IPR050482">
    <property type="entry name" value="Sensor_HK_TwoCompSys"/>
</dbReference>
<dbReference type="Gene3D" id="1.20.5.1930">
    <property type="match status" value="1"/>
</dbReference>
<dbReference type="Gene3D" id="3.30.565.10">
    <property type="entry name" value="Histidine kinase-like ATPase, C-terminal domain"/>
    <property type="match status" value="1"/>
</dbReference>
<proteinExistence type="predicted"/>
<dbReference type="GO" id="GO:0016020">
    <property type="term" value="C:membrane"/>
    <property type="evidence" value="ECO:0007669"/>
    <property type="project" value="InterPro"/>
</dbReference>
<feature type="coiled-coil region" evidence="9">
    <location>
        <begin position="162"/>
        <end position="189"/>
    </location>
</feature>
<dbReference type="SUPFAM" id="SSF55874">
    <property type="entry name" value="ATPase domain of HSP90 chaperone/DNA topoisomerase II/histidine kinase"/>
    <property type="match status" value="1"/>
</dbReference>
<comment type="caution">
    <text evidence="14">The sequence shown here is derived from an EMBL/GenBank/DDBJ whole genome shotgun (WGS) entry which is preliminary data.</text>
</comment>
<keyword evidence="5" id="KW-0547">Nucleotide-binding</keyword>
<evidence type="ECO:0000256" key="2">
    <source>
        <dbReference type="ARBA" id="ARBA00012438"/>
    </source>
</evidence>
<dbReference type="PANTHER" id="PTHR24421">
    <property type="entry name" value="NITRATE/NITRITE SENSOR PROTEIN NARX-RELATED"/>
    <property type="match status" value="1"/>
</dbReference>
<evidence type="ECO:0000256" key="7">
    <source>
        <dbReference type="ARBA" id="ARBA00022840"/>
    </source>
</evidence>
<dbReference type="PANTHER" id="PTHR24421:SF10">
    <property type="entry name" value="NITRATE_NITRITE SENSOR PROTEIN NARQ"/>
    <property type="match status" value="1"/>
</dbReference>
<dbReference type="OrthoDB" id="227596at2"/>
<feature type="transmembrane region" description="Helical" evidence="11">
    <location>
        <begin position="78"/>
        <end position="104"/>
    </location>
</feature>
<evidence type="ECO:0000256" key="11">
    <source>
        <dbReference type="SAM" id="Phobius"/>
    </source>
</evidence>